<evidence type="ECO:0000256" key="9">
    <source>
        <dbReference type="ARBA" id="ARBA00023004"/>
    </source>
</evidence>
<dbReference type="InterPro" id="IPR002403">
    <property type="entry name" value="Cyt_P450_E_grp-IV"/>
</dbReference>
<accession>A0A140G931</accession>
<evidence type="ECO:0000256" key="3">
    <source>
        <dbReference type="ARBA" id="ARBA00010617"/>
    </source>
</evidence>
<evidence type="ECO:0000256" key="1">
    <source>
        <dbReference type="ARBA" id="ARBA00001971"/>
    </source>
</evidence>
<reference evidence="14" key="1">
    <citation type="submission" date="2015-09" db="EMBL/GenBank/DDBJ databases">
        <title>Echinocandin biosynthesis cluster from Aspergillus nidulans NRRL 8112.</title>
        <authorList>
            <person name="Huettel W."/>
            <person name="Youssar L."/>
            <person name="Gruening B.A."/>
        </authorList>
    </citation>
    <scope>NUCLEOTIDE SEQUENCE</scope>
</reference>
<comment type="cofactor">
    <cofactor evidence="1 12">
        <name>heme</name>
        <dbReference type="ChEBI" id="CHEBI:30413"/>
    </cofactor>
</comment>
<keyword evidence="6 12" id="KW-0479">Metal-binding</keyword>
<evidence type="ECO:0000256" key="11">
    <source>
        <dbReference type="ARBA" id="ARBA00023136"/>
    </source>
</evidence>
<evidence type="ECO:0000256" key="4">
    <source>
        <dbReference type="ARBA" id="ARBA00022617"/>
    </source>
</evidence>
<keyword evidence="10 13" id="KW-0503">Monooxygenase</keyword>
<keyword evidence="5" id="KW-0812">Transmembrane</keyword>
<sequence>MEFSLYSTTLLYGVISSTLLLLLLNKLTTWEHIVPSRVPWIDRRSEPFGYLRAKCRSFFNIKENLTEAYFAFNKEGRAAALAIAFGRPQIILPPKYIRWIIDQPESVLSIDPIHNEFHAFVRDGLVGDHLVQEVLRRELAGHLGHLTREMNEEIADSVESVLGVSREWTTVPLRDSMRIVIARISNRLFVGKELCRNEDYIRNTVGLGMAVMPQTLVQDLVPQLLKGPLSFATKLFTRITMAGLTGHLSPVVRQRIQDVQTTEKDQLPLELLTWMAQRALQRGESATSIEQKLIARIAMANLASIETTTNTITKCMEDMTALSNETGEYLELMRQEAQTVLEACNYSPIKADLDKLVHIENALKESLRLAVTFPGLIRQVTSPTGVTLDDGTHLPHGARISVAAYGIHRDDANWTDAARYDPSRHEKASLPMSRGSEQLLSFGLGKRACPGRFFVTDELKLLFAHILTKYEFKVIKPPVTKVGLLRELTMHGPQEQLVIRRIK</sequence>
<protein>
    <submittedName>
        <fullName evidence="14">AniH</fullName>
    </submittedName>
</protein>
<evidence type="ECO:0000256" key="6">
    <source>
        <dbReference type="ARBA" id="ARBA00022723"/>
    </source>
</evidence>
<dbReference type="EMBL" id="KT806042">
    <property type="protein sequence ID" value="AMM63169.1"/>
    <property type="molecule type" value="Genomic_DNA"/>
</dbReference>
<dbReference type="InterPro" id="IPR017972">
    <property type="entry name" value="Cyt_P450_CS"/>
</dbReference>
<evidence type="ECO:0000256" key="2">
    <source>
        <dbReference type="ARBA" id="ARBA00004370"/>
    </source>
</evidence>
<name>A0A140G931_EMEND</name>
<evidence type="ECO:0000256" key="8">
    <source>
        <dbReference type="ARBA" id="ARBA00023002"/>
    </source>
</evidence>
<dbReference type="InterPro" id="IPR001128">
    <property type="entry name" value="Cyt_P450"/>
</dbReference>
<keyword evidence="4 12" id="KW-0349">Heme</keyword>
<dbReference type="PROSITE" id="PS00086">
    <property type="entry name" value="CYTOCHROME_P450"/>
    <property type="match status" value="1"/>
</dbReference>
<dbReference type="GO" id="GO:0020037">
    <property type="term" value="F:heme binding"/>
    <property type="evidence" value="ECO:0007669"/>
    <property type="project" value="InterPro"/>
</dbReference>
<keyword evidence="8 13" id="KW-0560">Oxidoreductase</keyword>
<dbReference type="GO" id="GO:0016705">
    <property type="term" value="F:oxidoreductase activity, acting on paired donors, with incorporation or reduction of molecular oxygen"/>
    <property type="evidence" value="ECO:0007669"/>
    <property type="project" value="InterPro"/>
</dbReference>
<dbReference type="PANTHER" id="PTHR46206">
    <property type="entry name" value="CYTOCHROME P450"/>
    <property type="match status" value="1"/>
</dbReference>
<dbReference type="GO" id="GO:0019748">
    <property type="term" value="P:secondary metabolic process"/>
    <property type="evidence" value="ECO:0007669"/>
    <property type="project" value="UniProtKB-ARBA"/>
</dbReference>
<gene>
    <name evidence="14" type="primary">aniH</name>
</gene>
<evidence type="ECO:0000256" key="13">
    <source>
        <dbReference type="RuleBase" id="RU000461"/>
    </source>
</evidence>
<dbReference type="InterPro" id="IPR036396">
    <property type="entry name" value="Cyt_P450_sf"/>
</dbReference>
<dbReference type="AlphaFoldDB" id="A0A140G931"/>
<feature type="binding site" description="axial binding residue" evidence="12">
    <location>
        <position position="449"/>
    </location>
    <ligand>
        <name>heme</name>
        <dbReference type="ChEBI" id="CHEBI:30413"/>
    </ligand>
    <ligandPart>
        <name>Fe</name>
        <dbReference type="ChEBI" id="CHEBI:18248"/>
    </ligandPart>
</feature>
<dbReference type="PRINTS" id="PR00465">
    <property type="entry name" value="EP450IV"/>
</dbReference>
<dbReference type="SUPFAM" id="SSF48264">
    <property type="entry name" value="Cytochrome P450"/>
    <property type="match status" value="1"/>
</dbReference>
<comment type="similarity">
    <text evidence="3 13">Belongs to the cytochrome P450 family.</text>
</comment>
<evidence type="ECO:0000256" key="5">
    <source>
        <dbReference type="ARBA" id="ARBA00022692"/>
    </source>
</evidence>
<evidence type="ECO:0000256" key="12">
    <source>
        <dbReference type="PIRSR" id="PIRSR602403-1"/>
    </source>
</evidence>
<dbReference type="GO" id="GO:0004497">
    <property type="term" value="F:monooxygenase activity"/>
    <property type="evidence" value="ECO:0007669"/>
    <property type="project" value="UniProtKB-KW"/>
</dbReference>
<evidence type="ECO:0000313" key="14">
    <source>
        <dbReference type="EMBL" id="AMM63169.1"/>
    </source>
</evidence>
<keyword evidence="7" id="KW-1133">Transmembrane helix</keyword>
<keyword evidence="11" id="KW-0472">Membrane</keyword>
<evidence type="ECO:0000256" key="10">
    <source>
        <dbReference type="ARBA" id="ARBA00023033"/>
    </source>
</evidence>
<dbReference type="PANTHER" id="PTHR46206:SF1">
    <property type="entry name" value="P450, PUTATIVE (EUROFUNG)-RELATED"/>
    <property type="match status" value="1"/>
</dbReference>
<keyword evidence="9 12" id="KW-0408">Iron</keyword>
<organism evidence="14">
    <name type="scientific">Aspergillus nidulans NRRL 8112</name>
    <dbReference type="NCBI Taxonomy" id="1160106"/>
    <lineage>
        <taxon>Eukaryota</taxon>
        <taxon>Fungi</taxon>
        <taxon>Dikarya</taxon>
        <taxon>Ascomycota</taxon>
        <taxon>Pezizomycotina</taxon>
        <taxon>Eurotiomycetes</taxon>
        <taxon>Eurotiomycetidae</taxon>
        <taxon>Eurotiales</taxon>
        <taxon>Aspergillaceae</taxon>
        <taxon>Aspergillus</taxon>
        <taxon>Aspergillus subgen. Nidulantes</taxon>
    </lineage>
</organism>
<proteinExistence type="inferred from homology"/>
<dbReference type="CDD" id="cd11041">
    <property type="entry name" value="CYP503A1-like"/>
    <property type="match status" value="1"/>
</dbReference>
<dbReference type="Pfam" id="PF00067">
    <property type="entry name" value="p450"/>
    <property type="match status" value="1"/>
</dbReference>
<comment type="subcellular location">
    <subcellularLocation>
        <location evidence="2">Membrane</location>
    </subcellularLocation>
</comment>
<evidence type="ECO:0000256" key="7">
    <source>
        <dbReference type="ARBA" id="ARBA00022989"/>
    </source>
</evidence>
<dbReference type="GO" id="GO:0016020">
    <property type="term" value="C:membrane"/>
    <property type="evidence" value="ECO:0007669"/>
    <property type="project" value="UniProtKB-SubCell"/>
</dbReference>
<dbReference type="GO" id="GO:0005506">
    <property type="term" value="F:iron ion binding"/>
    <property type="evidence" value="ECO:0007669"/>
    <property type="project" value="InterPro"/>
</dbReference>
<dbReference type="Gene3D" id="1.10.630.10">
    <property type="entry name" value="Cytochrome P450"/>
    <property type="match status" value="1"/>
</dbReference>